<dbReference type="CDD" id="cd00075">
    <property type="entry name" value="HATPase"/>
    <property type="match status" value="1"/>
</dbReference>
<dbReference type="GO" id="GO:0000155">
    <property type="term" value="F:phosphorelay sensor kinase activity"/>
    <property type="evidence" value="ECO:0007669"/>
    <property type="project" value="InterPro"/>
</dbReference>
<reference evidence="13" key="1">
    <citation type="submission" date="2013-12" db="EMBL/GenBank/DDBJ databases">
        <title>A Varibaculum cambriense genome reconstructed from a premature infant gut community with otherwise low bacterial novelty that shifts toward anaerobic metabolism during the third week of life.</title>
        <authorList>
            <person name="Brown C.T."/>
            <person name="Sharon I."/>
            <person name="Thomas B.C."/>
            <person name="Castelle C.J."/>
            <person name="Morowitz M.J."/>
            <person name="Banfield J.F."/>
        </authorList>
    </citation>
    <scope>NUCLEOTIDE SEQUENCE</scope>
</reference>
<evidence type="ECO:0000259" key="12">
    <source>
        <dbReference type="PROSITE" id="PS50885"/>
    </source>
</evidence>
<feature type="transmembrane region" description="Helical" evidence="10">
    <location>
        <begin position="12"/>
        <end position="35"/>
    </location>
</feature>
<evidence type="ECO:0000256" key="4">
    <source>
        <dbReference type="ARBA" id="ARBA00022679"/>
    </source>
</evidence>
<dbReference type="Pfam" id="PF00512">
    <property type="entry name" value="HisKA"/>
    <property type="match status" value="1"/>
</dbReference>
<keyword evidence="10" id="KW-0812">Transmembrane</keyword>
<dbReference type="Pfam" id="PF00672">
    <property type="entry name" value="HAMP"/>
    <property type="match status" value="1"/>
</dbReference>
<dbReference type="PANTHER" id="PTHR42878:SF7">
    <property type="entry name" value="SENSOR HISTIDINE KINASE GLRK"/>
    <property type="match status" value="1"/>
</dbReference>
<dbReference type="FunFam" id="3.30.565.10:FF:000006">
    <property type="entry name" value="Sensor histidine kinase WalK"/>
    <property type="match status" value="1"/>
</dbReference>
<dbReference type="EC" id="2.7.13.3" evidence="2"/>
<keyword evidence="5" id="KW-0547">Nucleotide-binding</keyword>
<dbReference type="Gene3D" id="6.10.340.10">
    <property type="match status" value="1"/>
</dbReference>
<dbReference type="PROSITE" id="PS50109">
    <property type="entry name" value="HIS_KIN"/>
    <property type="match status" value="1"/>
</dbReference>
<dbReference type="SUPFAM" id="SSF47384">
    <property type="entry name" value="Homodimeric domain of signal transducing histidine kinase"/>
    <property type="match status" value="1"/>
</dbReference>
<dbReference type="PRINTS" id="PR00344">
    <property type="entry name" value="BCTRLSENSOR"/>
</dbReference>
<name>W1WII5_9ZZZZ</name>
<dbReference type="PROSITE" id="PS50885">
    <property type="entry name" value="HAMP"/>
    <property type="match status" value="1"/>
</dbReference>
<evidence type="ECO:0000256" key="7">
    <source>
        <dbReference type="ARBA" id="ARBA00022840"/>
    </source>
</evidence>
<gene>
    <name evidence="13" type="ORF">Q604_UNBc4C00024G0007</name>
</gene>
<dbReference type="InterPro" id="IPR050351">
    <property type="entry name" value="BphY/WalK/GraS-like"/>
</dbReference>
<dbReference type="GO" id="GO:0016020">
    <property type="term" value="C:membrane"/>
    <property type="evidence" value="ECO:0007669"/>
    <property type="project" value="InterPro"/>
</dbReference>
<dbReference type="FunFam" id="1.10.287.130:FF:000001">
    <property type="entry name" value="Two-component sensor histidine kinase"/>
    <property type="match status" value="1"/>
</dbReference>
<dbReference type="InterPro" id="IPR003594">
    <property type="entry name" value="HATPase_dom"/>
</dbReference>
<dbReference type="CDD" id="cd00082">
    <property type="entry name" value="HisKA"/>
    <property type="match status" value="1"/>
</dbReference>
<dbReference type="SUPFAM" id="SSF55874">
    <property type="entry name" value="ATPase domain of HSP90 chaperone/DNA topoisomerase II/histidine kinase"/>
    <property type="match status" value="1"/>
</dbReference>
<dbReference type="CDD" id="cd06225">
    <property type="entry name" value="HAMP"/>
    <property type="match status" value="1"/>
</dbReference>
<evidence type="ECO:0000256" key="1">
    <source>
        <dbReference type="ARBA" id="ARBA00000085"/>
    </source>
</evidence>
<dbReference type="SMART" id="SM00387">
    <property type="entry name" value="HATPase_c"/>
    <property type="match status" value="1"/>
</dbReference>
<keyword evidence="9 10" id="KW-0472">Membrane</keyword>
<dbReference type="SMART" id="SM00304">
    <property type="entry name" value="HAMP"/>
    <property type="match status" value="1"/>
</dbReference>
<dbReference type="SUPFAM" id="SSF158472">
    <property type="entry name" value="HAMP domain-like"/>
    <property type="match status" value="1"/>
</dbReference>
<sequence>MKLHLEGLRRRVVKYYFIMIIITVALFEVLFMFYMKEYYYSMAKSYLEQQVRYTQSSYDSTAMDSTSFQDKINNILEKESLSQDSSYKEVNNDFAVAIEIINKNKEIILDQYGIKTNEVVNYEDVNKALAGNEDYSFSISSISETKDHIMSVSVPLKVNNVVEGVVRYSVSLNKADSAIFRVVFMIFIGGLVILLICLLISLRFADSLIRPIQDLKKTANQLAQGNYNIKLENEKLHDDEIGDLVRTFDHMAKEIDKTRKLKEEFISSVSHELRTPLTSIKGWSETLGYEGISREELDLGLGIIQDETERLITLVEELLDFSRLASDRIRLQIDTVNVVKLAKDVVNQLGVKASEKNITLLTEFNTKEREIADIQGDKNRLKQVLINLVQNALKFTEEGGYVVVRLSQGDEYTTFSVVDNGIGIKQENLDKVLEKFFQEDYNKSGSGIGLAISNEIVKLHKGKLILESQKGEGTCITFTLKNNLMDAIAEEKMWFNHIFFL</sequence>
<dbReference type="InterPro" id="IPR036890">
    <property type="entry name" value="HATPase_C_sf"/>
</dbReference>
<accession>W1WII5</accession>
<keyword evidence="6" id="KW-0418">Kinase</keyword>
<feature type="transmembrane region" description="Helical" evidence="10">
    <location>
        <begin position="178"/>
        <end position="202"/>
    </location>
</feature>
<feature type="domain" description="Histidine kinase" evidence="11">
    <location>
        <begin position="268"/>
        <end position="484"/>
    </location>
</feature>
<evidence type="ECO:0000256" key="9">
    <source>
        <dbReference type="ARBA" id="ARBA00023136"/>
    </source>
</evidence>
<dbReference type="Gene3D" id="1.10.287.130">
    <property type="match status" value="1"/>
</dbReference>
<evidence type="ECO:0000256" key="2">
    <source>
        <dbReference type="ARBA" id="ARBA00012438"/>
    </source>
</evidence>
<evidence type="ECO:0000256" key="5">
    <source>
        <dbReference type="ARBA" id="ARBA00022741"/>
    </source>
</evidence>
<dbReference type="Gene3D" id="3.30.565.10">
    <property type="entry name" value="Histidine kinase-like ATPase, C-terminal domain"/>
    <property type="match status" value="1"/>
</dbReference>
<dbReference type="InterPro" id="IPR003661">
    <property type="entry name" value="HisK_dim/P_dom"/>
</dbReference>
<keyword evidence="3" id="KW-0597">Phosphoprotein</keyword>
<evidence type="ECO:0000256" key="8">
    <source>
        <dbReference type="ARBA" id="ARBA00023012"/>
    </source>
</evidence>
<dbReference type="AlphaFoldDB" id="W1WII5"/>
<evidence type="ECO:0000313" key="13">
    <source>
        <dbReference type="EMBL" id="ETJ16930.1"/>
    </source>
</evidence>
<proteinExistence type="predicted"/>
<dbReference type="InterPro" id="IPR036097">
    <property type="entry name" value="HisK_dim/P_sf"/>
</dbReference>
<dbReference type="GO" id="GO:0030295">
    <property type="term" value="F:protein kinase activator activity"/>
    <property type="evidence" value="ECO:0007669"/>
    <property type="project" value="TreeGrafter"/>
</dbReference>
<dbReference type="SMART" id="SM00388">
    <property type="entry name" value="HisKA"/>
    <property type="match status" value="1"/>
</dbReference>
<dbReference type="InterPro" id="IPR004358">
    <property type="entry name" value="Sig_transdc_His_kin-like_C"/>
</dbReference>
<comment type="caution">
    <text evidence="13">The sequence shown here is derived from an EMBL/GenBank/DDBJ whole genome shotgun (WGS) entry which is preliminary data.</text>
</comment>
<comment type="catalytic activity">
    <reaction evidence="1">
        <text>ATP + protein L-histidine = ADP + protein N-phospho-L-histidine.</text>
        <dbReference type="EC" id="2.7.13.3"/>
    </reaction>
</comment>
<keyword evidence="7" id="KW-0067">ATP-binding</keyword>
<feature type="domain" description="HAMP" evidence="12">
    <location>
        <begin position="206"/>
        <end position="260"/>
    </location>
</feature>
<dbReference type="PANTHER" id="PTHR42878">
    <property type="entry name" value="TWO-COMPONENT HISTIDINE KINASE"/>
    <property type="match status" value="1"/>
</dbReference>
<evidence type="ECO:0000256" key="6">
    <source>
        <dbReference type="ARBA" id="ARBA00022777"/>
    </source>
</evidence>
<dbReference type="GO" id="GO:0007234">
    <property type="term" value="P:osmosensory signaling via phosphorelay pathway"/>
    <property type="evidence" value="ECO:0007669"/>
    <property type="project" value="TreeGrafter"/>
</dbReference>
<dbReference type="GO" id="GO:0000156">
    <property type="term" value="F:phosphorelay response regulator activity"/>
    <property type="evidence" value="ECO:0007669"/>
    <property type="project" value="TreeGrafter"/>
</dbReference>
<keyword evidence="4" id="KW-0808">Transferase</keyword>
<evidence type="ECO:0000259" key="11">
    <source>
        <dbReference type="PROSITE" id="PS50109"/>
    </source>
</evidence>
<dbReference type="Pfam" id="PF02518">
    <property type="entry name" value="HATPase_c"/>
    <property type="match status" value="1"/>
</dbReference>
<organism evidence="13">
    <name type="scientific">human gut metagenome</name>
    <dbReference type="NCBI Taxonomy" id="408170"/>
    <lineage>
        <taxon>unclassified sequences</taxon>
        <taxon>metagenomes</taxon>
        <taxon>organismal metagenomes</taxon>
    </lineage>
</organism>
<evidence type="ECO:0000256" key="10">
    <source>
        <dbReference type="SAM" id="Phobius"/>
    </source>
</evidence>
<evidence type="ECO:0000256" key="3">
    <source>
        <dbReference type="ARBA" id="ARBA00022553"/>
    </source>
</evidence>
<dbReference type="InterPro" id="IPR003660">
    <property type="entry name" value="HAMP_dom"/>
</dbReference>
<protein>
    <recommendedName>
        <fullName evidence="2">histidine kinase</fullName>
        <ecNumber evidence="2">2.7.13.3</ecNumber>
    </recommendedName>
</protein>
<keyword evidence="8" id="KW-0902">Two-component regulatory system</keyword>
<keyword evidence="10" id="KW-1133">Transmembrane helix</keyword>
<dbReference type="EMBL" id="AZMM01018805">
    <property type="protein sequence ID" value="ETJ16930.1"/>
    <property type="molecule type" value="Genomic_DNA"/>
</dbReference>
<dbReference type="InterPro" id="IPR005467">
    <property type="entry name" value="His_kinase_dom"/>
</dbReference>